<keyword evidence="3" id="KW-0843">Virulence</keyword>
<feature type="domain" description="Pyrrolo-quinoline quinone repeat" evidence="6">
    <location>
        <begin position="1036"/>
        <end position="1109"/>
    </location>
</feature>
<dbReference type="SUPFAM" id="SSF50998">
    <property type="entry name" value="Quinoprotein alcohol dehydrogenase-like"/>
    <property type="match status" value="1"/>
</dbReference>
<comment type="subcellular location">
    <subcellularLocation>
        <location evidence="1">Secreted</location>
    </subcellularLocation>
</comment>
<evidence type="ECO:0000256" key="3">
    <source>
        <dbReference type="ARBA" id="ARBA00023026"/>
    </source>
</evidence>
<accession>A0A162CDZ4</accession>
<dbReference type="Pfam" id="PF12256">
    <property type="entry name" value="TcdB_toxin_midN"/>
    <property type="match status" value="1"/>
</dbReference>
<dbReference type="InterPro" id="IPR022045">
    <property type="entry name" value="TcdB_toxin_mid/N"/>
</dbReference>
<sequence length="3593" mass="392877">MKKLILIGFACLFSCLSIKAQELAVIKSAQETNSSWLEGGACQEHGIGDPSVQATRLEGACDDKPIDKDPSQLQIFSCAIKSSKTVFLNETTTVNFHNTTAEVESQASVMKNSNTYYYHGQYYRLNGQVIARNDSKSYTKGVSIKPTVEGLQSLNLEHEIYKTSTGRLYTTNSCYRQINVIRKTTPLVQLVAPAGSSNTIPVGESQTITFSVSDDGNDVRSFEIKRSDTVVKTCENSGECSFTFTPTTNQIGTVTYTATAVDAYNESGQASVAFKIVEANIKPTAQLSITTAGKTATNVTVNKNEQVTLTATFEDLNKDPASQLSEGYLCETGNSNSCHTFSLSQCYKDQNRNRYTCSTTRVITKSVELTAQAKDKGGLLSSLATVNVKLNVEPNIALSISNNKTYAFIDEPYNVKLTATDSDNSGFNSAVICLFSGPSSNVSKEKKSCASSSVLHTVCNTNGSTIDCNSQIPAPTRDGQYTYFAYVADKDGGKSIASKDVYIRPLYGIKLANIGSGVEPNADVNFDIKIGGFSSQAHALTDLKLFANGSIAQAYSFTYRNITYTVSSDGKIRNSAGSVTSIQLPTEHTGIVTLHAKWPARISGDVTLQLIGTTSGGKVSTSGTFTTSVAYPKLSAPSAVTINPLGNGKYSATVAATANATQYKWQLYIVSSENNLVEKANYEQPAVNTLQNFQTQYSDNGRQAKVCVSAINVYQGQRQETAPTCAMFTVSNTQPLPNKPLFSKEFKHQFSAPYRVSWLLNGNEYTAQYKLYGWQGSVADKPTAPTLLTTTSYSDGEYSVTAPQAGDYTYQIQSCNTQNVCVEGAYQTVNHIRAIISSVSHVVSTAKKGDMSDPFAQKPQAKTSETCADHCFRIKGIGINDSHGRIGMRVKLNAKTYTIATSSAKRIDDFTIEVKAVDSVVKGYYEGGLTLQAVNGIANAPKGLFHVYADAPNSHLDPINNPIVESVSGRAYTTQDSTVLALTKQNIEVWTFDADGIATTPSVLSKASTATNGEQQWQDEVYFGTTAHSFYKLNHAGHRIWQAKTRGAITARAQVNSDGELYVGSHDKALYSLDPETGAVLWSYSFLYPVTEQVRLVGNDIHVTVQADKSKSSDLGETILYIVDRHAIDANALRFDDIDGTATHPLRDLLNGDNAGWQPSAQHPQLQSLARLYYALFKRLPNKAELSFMAFAYSQGISVTDIITALLTSDELKLALPGSMTNAEFVTDMIARIFPSGAPTPIAGKTQSQWVAFLDEGGKRAALIEAWLNTAHANATHAQLAQRAIYYYYGHCTVDTSCDQNKVVDSDSDNLSDYIETLIGSDPLNPDDGIKSPQLALSSNDGFGTFVLEALEYDTSLNYKLVERTVENNHEQTLEFNFQQQSFSREPGQYSYKLKACKRVDIGTEQVESCTPYSNQVSVEVKSLVPDDAQFVDAIAPLVDSVGTIEGTASVSGGAASYSIPVELTPGRAPMQPSVSLNYSSNTGKGIAGRGWSISAGSTITRCASTFAQDGVSHSPDYSDKDKLCLNGQRLIKVGNGIYGASGTEYRTEVESFSKVTLHGDMNSPGSYFEVQHKNGNVSYFGRTDNSLDIRKPKSIPYSWLVEYSHDATANNFIHYVYKTYGHNEKLLDVIYYTGNSVSQYGMHSVKFDYENALDSNRRYHSGAALDDTQRLKSITTRYDSTRVRKYSLSYQESNASGQELLQSVTLCYGSGGQHCLPATTFNWQDNAVTVGGTHLNIETGFSISSVLPSGDRNGDGAKDWPGYYLNAEGGIIENNHPMTECTSAGTQGVKASCHSDNADINLDGLTDDIDLKSSGAQRQLVTYVNKKDGTSTEYPSDIYVPSLSSILHTGDMNGDSLPDIIIYESSASASPDPVTFYYHTGDQNAPYNNASSQELFLVQKDERNTPTSSFHIGGDFDGNGITDIYKATTNFSDYGLGKLSTIYLMRHEGKELNWKSKTIQFDDESQYSQSATGGWSRFYRFADLNGDGLQDWLGWHNPKDNGEKLYVRYSLGNGDFTLPEYTGRSIAKRTFWFVHFTGNGGTNETRSKAGYIAKYGNAIKVADIDSDGKDELLIPSGVAVTACSTVKHFKGPTEVCGQDLYETRILKDDSTTMSIDGSYDHSIYNYSALELKNGSFVSRPTDFIGSLHQSSMIDAQGDGLVDLVFNYGCAGTYCRFIDPAPAGYVEGKVNISRNYGTGTGVDGGAYRPVDLLHSVTNGLSLTSEWSYRPLSSAKPSGISGVTKMYKADADYEYGYQNFTSSMYAVHEFKQDDGVGSDLIKRYAYRGAVYNNQGRGFMGFRSIIEANMALGLVTQSDFSQVFPAIGKLKNTATFLIADYTNDGSKLSTVEPKALSQSRLMWPDNQKHSIPSVYSFYNSVSETIKRDLNYSFLSKATKSVNDIDEYGNEILVEEMQESSHGKYKKSTVKVYENDASVWWVNKLLSQTVTNEAITNRSSNDALQLYDGNESNLDITTWVKTEFKDFNNGRKAQKVLVAGSSGIGNETSFLFNSYGLPTQVTKKAQVFNDGVKTEQSRVATFTYTKDGSSMAEDGYYLLETSNTKHFTTKTVTDPATGLKKSQSQQIGTNNYVTSVYGYDDFLRPYSLKTDGSPVVYTATQLPDGNKPDYAVMQVRTVSAGAPDQVAYVDKHGRTVRAAVENYDGTWIFSDKTFNEKGFVLFESQPYAQNTTPYGAHHSEYDALGRVGKIVKDQYCSTFQTGTLTTQYGYSGFTTTIDVSESCFGMTLGQMSRTNNSLGYVVETKDAAGSITRFAYNSQGNPIVVRDAKGTSIVAKYDALGNKVRVVDPNQGASNFVYNGFGELQRESRGNSVDIGLNIDVLGRVIKRTTTDESDIIYTYDSKVYGQLSAMTGNGVTHSYNYDALGRPITQTVSGDDHSFTTTTYYDANYGRVKGIKYPNNLTLEYGYDVRGYQNTVINKANGYVYQNVTERDVFGHIQAKTLGNGVTSKTYYSAQTAQMTGHYTTKNNTELLAIEYNRYDGFGNIKEMSVSSGEAGAKNSFDESYLYDNLHRLTSNQIQGITTISYDYDAIGNILKKSDYASEYDYINRMSGHSGGGANAVKRVNKNGAWVGFSYDYRGNMIKGDGLTSATYNAMDKPIHMTKNGLTVAFTYGPDHMRYKQVLGNKVTYYAGKHYEIDVVNGKTTTRTYIGDFAVISTESGKQPYLRYLHKDRLDSARLLTDANGKVVTERNFDPFGKPRSSSGELKASAKLEDLEEAKTRRGFTDHEHLDELELIHMNGRVYDYNLGRFMSVDPVIQAPMNSQSINPYSYIMNNPLAGTDPTGYSGQAKGSNCDNLNSLSCRPGAGNVIVTYDASWGKKSNGAKREVKSGTAEEIDQITAQVEQDGGKLLFAHNGLDGTVTAVYEKGKPSLGQRFKSFMKKMTISMATADDTRIGMQINQSNVDFLNQRITQEEHLANMEAIGNGAVIGIVFVIPGPEDLVLASVILNVGSRAAFRSIRVALFGKTVTKGRKRGPKTDPNAPHNKKIREVGDQIEAEGGTVIAGGGRLKERLIPTPGGHKSGRRPDVLYKDCNGNLCGVNVGKTKADGSPIKREQQALDDLNGAGLPTTFQRYD</sequence>
<proteinExistence type="predicted"/>
<organism evidence="7 8">
    <name type="scientific">Pseudoalteromonas luteoviolacea S4060-1</name>
    <dbReference type="NCBI Taxonomy" id="1365257"/>
    <lineage>
        <taxon>Bacteria</taxon>
        <taxon>Pseudomonadati</taxon>
        <taxon>Pseudomonadota</taxon>
        <taxon>Gammaproteobacteria</taxon>
        <taxon>Alteromonadales</taxon>
        <taxon>Pseudoalteromonadaceae</taxon>
        <taxon>Pseudoalteromonas</taxon>
    </lineage>
</organism>
<evidence type="ECO:0000313" key="8">
    <source>
        <dbReference type="Proteomes" id="UP000076661"/>
    </source>
</evidence>
<evidence type="ECO:0000256" key="1">
    <source>
        <dbReference type="ARBA" id="ARBA00004613"/>
    </source>
</evidence>
<dbReference type="PATRIC" id="fig|1365257.3.peg.2741"/>
<dbReference type="NCBIfam" id="TIGR03696">
    <property type="entry name" value="Rhs_assc_core"/>
    <property type="match status" value="1"/>
</dbReference>
<evidence type="ECO:0000313" key="7">
    <source>
        <dbReference type="EMBL" id="KZN66402.1"/>
    </source>
</evidence>
<keyword evidence="4" id="KW-0732">Signal</keyword>
<dbReference type="Gene3D" id="2.180.10.10">
    <property type="entry name" value="RHS repeat-associated core"/>
    <property type="match status" value="1"/>
</dbReference>
<dbReference type="InterPro" id="IPR002372">
    <property type="entry name" value="PQQ_rpt_dom"/>
</dbReference>
<dbReference type="PANTHER" id="PTHR32305">
    <property type="match status" value="1"/>
</dbReference>
<dbReference type="InterPro" id="IPR003284">
    <property type="entry name" value="Sal_SpvB"/>
</dbReference>
<keyword evidence="2" id="KW-0964">Secreted</keyword>
<name>A0A162CDZ4_9GAMM</name>
<dbReference type="GO" id="GO:0005737">
    <property type="term" value="C:cytoplasm"/>
    <property type="evidence" value="ECO:0007669"/>
    <property type="project" value="InterPro"/>
</dbReference>
<dbReference type="RefSeq" id="WP_063381407.1">
    <property type="nucleotide sequence ID" value="NZ_AUXX01000017.1"/>
</dbReference>
<dbReference type="Gene3D" id="2.40.128.630">
    <property type="match status" value="1"/>
</dbReference>
<dbReference type="SMART" id="SM00564">
    <property type="entry name" value="PQQ"/>
    <property type="match status" value="1"/>
</dbReference>
<evidence type="ECO:0000256" key="4">
    <source>
        <dbReference type="SAM" id="SignalP"/>
    </source>
</evidence>
<gene>
    <name evidence="7" type="ORF">N478_20265</name>
</gene>
<dbReference type="EMBL" id="AUXX01000017">
    <property type="protein sequence ID" value="KZN66402.1"/>
    <property type="molecule type" value="Genomic_DNA"/>
</dbReference>
<protein>
    <submittedName>
        <fullName evidence="7">Uncharacterized protein</fullName>
    </submittedName>
</protein>
<dbReference type="InterPro" id="IPR013783">
    <property type="entry name" value="Ig-like_fold"/>
</dbReference>
<dbReference type="NCBIfam" id="TIGR01643">
    <property type="entry name" value="YD_repeat_2x"/>
    <property type="match status" value="1"/>
</dbReference>
<dbReference type="Proteomes" id="UP000076661">
    <property type="component" value="Unassembled WGS sequence"/>
</dbReference>
<dbReference type="InterPro" id="IPR011047">
    <property type="entry name" value="Quinoprotein_ADH-like_sf"/>
</dbReference>
<dbReference type="InterPro" id="IPR006530">
    <property type="entry name" value="YD"/>
</dbReference>
<evidence type="ECO:0000256" key="2">
    <source>
        <dbReference type="ARBA" id="ARBA00022525"/>
    </source>
</evidence>
<evidence type="ECO:0000259" key="5">
    <source>
        <dbReference type="Pfam" id="PF12256"/>
    </source>
</evidence>
<dbReference type="SUPFAM" id="SSF69318">
    <property type="entry name" value="Integrin alpha N-terminal domain"/>
    <property type="match status" value="1"/>
</dbReference>
<feature type="signal peptide" evidence="4">
    <location>
        <begin position="1"/>
        <end position="20"/>
    </location>
</feature>
<dbReference type="InterPro" id="IPR018391">
    <property type="entry name" value="PQQ_b-propeller_rpt"/>
</dbReference>
<dbReference type="InterPro" id="IPR022385">
    <property type="entry name" value="Rhs_assc_core"/>
</dbReference>
<dbReference type="Pfam" id="PF13360">
    <property type="entry name" value="PQQ_2"/>
    <property type="match status" value="1"/>
</dbReference>
<dbReference type="PANTHER" id="PTHR32305:SF15">
    <property type="entry name" value="PROTEIN RHSA-RELATED"/>
    <property type="match status" value="1"/>
</dbReference>
<dbReference type="Gene3D" id="2.60.40.10">
    <property type="entry name" value="Immunoglobulins"/>
    <property type="match status" value="1"/>
</dbReference>
<feature type="chain" id="PRO_5007832556" evidence="4">
    <location>
        <begin position="21"/>
        <end position="3593"/>
    </location>
</feature>
<dbReference type="Pfam" id="PF03534">
    <property type="entry name" value="SpvB"/>
    <property type="match status" value="1"/>
</dbReference>
<comment type="caution">
    <text evidence="7">The sequence shown here is derived from an EMBL/GenBank/DDBJ whole genome shotgun (WGS) entry which is preliminary data.</text>
</comment>
<dbReference type="GO" id="GO:0005576">
    <property type="term" value="C:extracellular region"/>
    <property type="evidence" value="ECO:0007669"/>
    <property type="project" value="UniProtKB-SubCell"/>
</dbReference>
<dbReference type="InterPro" id="IPR028994">
    <property type="entry name" value="Integrin_alpha_N"/>
</dbReference>
<evidence type="ECO:0000259" key="6">
    <source>
        <dbReference type="Pfam" id="PF13360"/>
    </source>
</evidence>
<dbReference type="InterPro" id="IPR050708">
    <property type="entry name" value="T6SS_VgrG/RHS"/>
</dbReference>
<feature type="domain" description="Insecticide toxin TcdB middle/N-terminal" evidence="5">
    <location>
        <begin position="2202"/>
        <end position="2307"/>
    </location>
</feature>
<reference evidence="7 8" key="1">
    <citation type="submission" date="2013-07" db="EMBL/GenBank/DDBJ databases">
        <title>Comparative Genomic and Metabolomic Analysis of Twelve Strains of Pseudoalteromonas luteoviolacea.</title>
        <authorList>
            <person name="Vynne N.G."/>
            <person name="Mansson M."/>
            <person name="Gram L."/>
        </authorList>
    </citation>
    <scope>NUCLEOTIDE SEQUENCE [LARGE SCALE GENOMIC DNA]</scope>
    <source>
        <strain evidence="7 8">S4060-1</strain>
    </source>
</reference>